<dbReference type="InterPro" id="IPR003594">
    <property type="entry name" value="HATPase_dom"/>
</dbReference>
<dbReference type="PANTHER" id="PTHR34220:SF7">
    <property type="entry name" value="SENSOR HISTIDINE KINASE YPDA"/>
    <property type="match status" value="1"/>
</dbReference>
<evidence type="ECO:0000259" key="2">
    <source>
        <dbReference type="Pfam" id="PF02518"/>
    </source>
</evidence>
<organism evidence="4 5">
    <name type="scientific">Neolewinella maritima</name>
    <dbReference type="NCBI Taxonomy" id="1383882"/>
    <lineage>
        <taxon>Bacteria</taxon>
        <taxon>Pseudomonadati</taxon>
        <taxon>Bacteroidota</taxon>
        <taxon>Saprospiria</taxon>
        <taxon>Saprospirales</taxon>
        <taxon>Lewinellaceae</taxon>
        <taxon>Neolewinella</taxon>
    </lineage>
</organism>
<evidence type="ECO:0000256" key="1">
    <source>
        <dbReference type="SAM" id="Phobius"/>
    </source>
</evidence>
<dbReference type="Pfam" id="PF06580">
    <property type="entry name" value="His_kinase"/>
    <property type="match status" value="1"/>
</dbReference>
<protein>
    <recommendedName>
        <fullName evidence="6">Sensor histidine kinase</fullName>
    </recommendedName>
</protein>
<dbReference type="EMBL" id="CAKLPZ010000002">
    <property type="protein sequence ID" value="CAH1000684.1"/>
    <property type="molecule type" value="Genomic_DNA"/>
</dbReference>
<keyword evidence="1" id="KW-1133">Transmembrane helix</keyword>
<evidence type="ECO:0000313" key="4">
    <source>
        <dbReference type="EMBL" id="CAH1000684.1"/>
    </source>
</evidence>
<feature type="transmembrane region" description="Helical" evidence="1">
    <location>
        <begin position="126"/>
        <end position="144"/>
    </location>
</feature>
<dbReference type="InterPro" id="IPR010559">
    <property type="entry name" value="Sig_transdc_His_kin_internal"/>
</dbReference>
<comment type="caution">
    <text evidence="4">The sequence shown here is derived from an EMBL/GenBank/DDBJ whole genome shotgun (WGS) entry which is preliminary data.</text>
</comment>
<sequence>MYTTKTYFTRKELLGLLAFYFVFSLLYHVVLEYLSSPYSDDTWAEIRSPRDYWWNAGFQYSQYFVASLLIWWVAIRALRRRSQWLQIAAVIVLLPAVIYLVREFRYRYLDSIGRWHLDGTNGVWDLYIPGLVLLFQFGCYFAYVNMRENQRKLKVEGELRQAALKSELAAIKAQLNPHFLYNVFNTINASLPPGSETTREMVSRLSDLFRYQLRATKADLVPLADELQFVTTYLDLEHARFGDRLLVDINVAPELLDRKIPPMLLQPLVENSIKHGLASLLEGGRITIDVFARGERLHFRIADTGVGAVDKHGLIGRGVGLTNTKMRLEKMYGSVLEILDNTPRGLVIQFAI</sequence>
<feature type="transmembrane region" description="Helical" evidence="1">
    <location>
        <begin position="52"/>
        <end position="72"/>
    </location>
</feature>
<proteinExistence type="predicted"/>
<keyword evidence="1" id="KW-0812">Transmembrane</keyword>
<accession>A0ABN8F872</accession>
<dbReference type="Gene3D" id="3.30.565.10">
    <property type="entry name" value="Histidine kinase-like ATPase, C-terminal domain"/>
    <property type="match status" value="1"/>
</dbReference>
<feature type="domain" description="Signal transduction histidine kinase internal region" evidence="3">
    <location>
        <begin position="167"/>
        <end position="245"/>
    </location>
</feature>
<evidence type="ECO:0000313" key="5">
    <source>
        <dbReference type="Proteomes" id="UP000837803"/>
    </source>
</evidence>
<dbReference type="RefSeq" id="WP_238750723.1">
    <property type="nucleotide sequence ID" value="NZ_CAKLPZ010000002.1"/>
</dbReference>
<name>A0ABN8F872_9BACT</name>
<evidence type="ECO:0000259" key="3">
    <source>
        <dbReference type="Pfam" id="PF06580"/>
    </source>
</evidence>
<dbReference type="Proteomes" id="UP000837803">
    <property type="component" value="Unassembled WGS sequence"/>
</dbReference>
<reference evidence="4" key="1">
    <citation type="submission" date="2021-12" db="EMBL/GenBank/DDBJ databases">
        <authorList>
            <person name="Rodrigo-Torres L."/>
            <person name="Arahal R. D."/>
            <person name="Lucena T."/>
        </authorList>
    </citation>
    <scope>NUCLEOTIDE SEQUENCE</scope>
    <source>
        <strain evidence="4">CECT 8419</strain>
    </source>
</reference>
<feature type="domain" description="Histidine kinase/HSP90-like ATPase" evidence="2">
    <location>
        <begin position="264"/>
        <end position="350"/>
    </location>
</feature>
<keyword evidence="1" id="KW-0472">Membrane</keyword>
<gene>
    <name evidence="4" type="ORF">LEM8419_01818</name>
</gene>
<dbReference type="SUPFAM" id="SSF55874">
    <property type="entry name" value="ATPase domain of HSP90 chaperone/DNA topoisomerase II/histidine kinase"/>
    <property type="match status" value="1"/>
</dbReference>
<evidence type="ECO:0008006" key="6">
    <source>
        <dbReference type="Google" id="ProtNLM"/>
    </source>
</evidence>
<dbReference type="Pfam" id="PF02518">
    <property type="entry name" value="HATPase_c"/>
    <property type="match status" value="1"/>
</dbReference>
<feature type="transmembrane region" description="Helical" evidence="1">
    <location>
        <begin position="84"/>
        <end position="101"/>
    </location>
</feature>
<dbReference type="PANTHER" id="PTHR34220">
    <property type="entry name" value="SENSOR HISTIDINE KINASE YPDA"/>
    <property type="match status" value="1"/>
</dbReference>
<feature type="transmembrane region" description="Helical" evidence="1">
    <location>
        <begin position="12"/>
        <end position="30"/>
    </location>
</feature>
<dbReference type="InterPro" id="IPR050640">
    <property type="entry name" value="Bact_2-comp_sensor_kinase"/>
</dbReference>
<dbReference type="InterPro" id="IPR036890">
    <property type="entry name" value="HATPase_C_sf"/>
</dbReference>
<keyword evidence="5" id="KW-1185">Reference proteome</keyword>